<accession>A0ABU3H507</accession>
<keyword evidence="2" id="KW-1185">Reference proteome</keyword>
<protein>
    <submittedName>
        <fullName evidence="1">Uncharacterized protein</fullName>
    </submittedName>
</protein>
<dbReference type="Proteomes" id="UP001248709">
    <property type="component" value="Unassembled WGS sequence"/>
</dbReference>
<reference evidence="1 2" key="1">
    <citation type="submission" date="2023-07" db="EMBL/GenBank/DDBJ databases">
        <title>Genomic Encyclopedia of Type Strains, Phase IV (KMG-IV): sequencing the most valuable type-strain genomes for metagenomic binning, comparative biology and taxonomic classification.</title>
        <authorList>
            <person name="Goeker M."/>
        </authorList>
    </citation>
    <scope>NUCLEOTIDE SEQUENCE [LARGE SCALE GENOMIC DNA]</scope>
    <source>
        <strain evidence="1 2">T98</strain>
    </source>
</reference>
<comment type="caution">
    <text evidence="1">The sequence shown here is derived from an EMBL/GenBank/DDBJ whole genome shotgun (WGS) entry which is preliminary data.</text>
</comment>
<sequence>MTRTPPINQRQLNARLALAAELSFIMNTHDDSVVIQTSKGRFIIRNMYVISAIMDIFHNIYGTRNDLSHVLVRNLYREVAA</sequence>
<dbReference type="RefSeq" id="WP_025696442.1">
    <property type="nucleotide sequence ID" value="NZ_JAUSUY010000005.1"/>
</dbReference>
<dbReference type="EMBL" id="JAUSUY010000005">
    <property type="protein sequence ID" value="MDT3425905.1"/>
    <property type="molecule type" value="Genomic_DNA"/>
</dbReference>
<name>A0ABU3H507_9BACL</name>
<gene>
    <name evidence="1" type="ORF">J2Z22_001425</name>
</gene>
<organism evidence="1 2">
    <name type="scientific">Paenibacillus forsythiae</name>
    <dbReference type="NCBI Taxonomy" id="365616"/>
    <lineage>
        <taxon>Bacteria</taxon>
        <taxon>Bacillati</taxon>
        <taxon>Bacillota</taxon>
        <taxon>Bacilli</taxon>
        <taxon>Bacillales</taxon>
        <taxon>Paenibacillaceae</taxon>
        <taxon>Paenibacillus</taxon>
    </lineage>
</organism>
<evidence type="ECO:0000313" key="1">
    <source>
        <dbReference type="EMBL" id="MDT3425905.1"/>
    </source>
</evidence>
<evidence type="ECO:0000313" key="2">
    <source>
        <dbReference type="Proteomes" id="UP001248709"/>
    </source>
</evidence>
<proteinExistence type="predicted"/>